<dbReference type="Gene3D" id="1.10.132.80">
    <property type="match status" value="1"/>
</dbReference>
<organism evidence="2 3">
    <name type="scientific">[Ruminococcus] lactaris</name>
    <dbReference type="NCBI Taxonomy" id="46228"/>
    <lineage>
        <taxon>Bacteria</taxon>
        <taxon>Bacillati</taxon>
        <taxon>Bacillota</taxon>
        <taxon>Clostridia</taxon>
        <taxon>Lachnospirales</taxon>
        <taxon>Lachnospiraceae</taxon>
        <taxon>Mediterraneibacter</taxon>
    </lineage>
</organism>
<dbReference type="Proteomes" id="UP000285832">
    <property type="component" value="Unassembled WGS sequence"/>
</dbReference>
<comment type="caution">
    <text evidence="2">The sequence shown here is derived from an EMBL/GenBank/DDBJ whole genome shotgun (WGS) entry which is preliminary data.</text>
</comment>
<dbReference type="InterPro" id="IPR032066">
    <property type="entry name" value="GP3_package"/>
</dbReference>
<dbReference type="EMBL" id="QRMI01000005">
    <property type="protein sequence ID" value="RHJ63240.1"/>
    <property type="molecule type" value="Genomic_DNA"/>
</dbReference>
<dbReference type="RefSeq" id="WP_118278719.1">
    <property type="nucleotide sequence ID" value="NZ_JAQDJO010000040.1"/>
</dbReference>
<dbReference type="AlphaFoldDB" id="A0A415D8F8"/>
<keyword evidence="1" id="KW-0175">Coiled coil</keyword>
<evidence type="ECO:0000313" key="2">
    <source>
        <dbReference type="EMBL" id="RHJ63240.1"/>
    </source>
</evidence>
<sequence>MATKKAVGRPPRYKSKEEIEEKIEEYFKECEGEILKDDEGKPIFNKYGSPVVIQQRPPTVTGLALALGFTSRQALLNYQAKKEFVDTITRAKSRVEAYAEERLFDRDGTSGAQFSLRNNFKGWTEKTELDEEEQQARIELNKARKEAITGENENHDAIDRLDSILEELRNNATEQETE</sequence>
<evidence type="ECO:0000256" key="1">
    <source>
        <dbReference type="SAM" id="Coils"/>
    </source>
</evidence>
<gene>
    <name evidence="2" type="ORF">DW116_02695</name>
</gene>
<reference evidence="2 3" key="1">
    <citation type="submission" date="2018-08" db="EMBL/GenBank/DDBJ databases">
        <title>A genome reference for cultivated species of the human gut microbiota.</title>
        <authorList>
            <person name="Zou Y."/>
            <person name="Xue W."/>
            <person name="Luo G."/>
        </authorList>
    </citation>
    <scope>NUCLEOTIDE SEQUENCE [LARGE SCALE GENOMIC DNA]</scope>
    <source>
        <strain evidence="2 3">AM09-9</strain>
    </source>
</reference>
<evidence type="ECO:0000313" key="3">
    <source>
        <dbReference type="Proteomes" id="UP000285832"/>
    </source>
</evidence>
<feature type="coiled-coil region" evidence="1">
    <location>
        <begin position="126"/>
        <end position="178"/>
    </location>
</feature>
<dbReference type="Pfam" id="PF16677">
    <property type="entry name" value="GP3_package"/>
    <property type="match status" value="1"/>
</dbReference>
<accession>A0A415D8F8</accession>
<protein>
    <submittedName>
        <fullName evidence="2">Uncharacterized protein</fullName>
    </submittedName>
</protein>
<proteinExistence type="predicted"/>
<name>A0A415D8F8_9FIRM</name>